<dbReference type="Proteomes" id="UP000008493">
    <property type="component" value="Unassembled WGS sequence"/>
</dbReference>
<sequence>MSNAPSPPSQDSCELLMDPDRYIEEAKEIFREAREDKANVRKFKCLFATPGHRNNSELVACIKPSFQKLASLVAGRLDLALPGSVYFKTFDILLDRRLLNYESDYELSDEEESPEERGIRRLIDYIHTEVESDNKLRSKRWTDVPLSVQEAWETVYVGGNDKLLREAVFSMYRESSMRPYGNFCAIIQGSGTGKSRVVDKLAESVFTIPIVLRPLSDTRGFPLGDFTAPGTALVEFFCQTKTFTSALHAQLSYLQFLLKTLAIADKWIDDYKASGRVLRP</sequence>
<dbReference type="HOGENOM" id="CLU_993824_0_0_1"/>
<dbReference type="OrthoDB" id="3269378at2759"/>
<dbReference type="EMBL" id="JH971428">
    <property type="protein sequence ID" value="EKM74791.1"/>
    <property type="molecule type" value="Genomic_DNA"/>
</dbReference>
<dbReference type="KEGG" id="abp:AGABI1DRAFT132908"/>
<name>K5WHP0_AGABU</name>
<dbReference type="RefSeq" id="XP_007334607.1">
    <property type="nucleotide sequence ID" value="XM_007334545.1"/>
</dbReference>
<dbReference type="AlphaFoldDB" id="K5WHP0"/>
<keyword evidence="2" id="KW-1185">Reference proteome</keyword>
<protein>
    <submittedName>
        <fullName evidence="1">Uncharacterized protein</fullName>
    </submittedName>
</protein>
<dbReference type="InParanoid" id="K5WHP0"/>
<evidence type="ECO:0000313" key="1">
    <source>
        <dbReference type="EMBL" id="EKM74791.1"/>
    </source>
</evidence>
<reference evidence="2" key="1">
    <citation type="journal article" date="2012" name="Proc. Natl. Acad. Sci. U.S.A.">
        <title>Genome sequence of the button mushroom Agaricus bisporus reveals mechanisms governing adaptation to a humic-rich ecological niche.</title>
        <authorList>
            <person name="Morin E."/>
            <person name="Kohler A."/>
            <person name="Baker A.R."/>
            <person name="Foulongne-Oriol M."/>
            <person name="Lombard V."/>
            <person name="Nagy L.G."/>
            <person name="Ohm R.A."/>
            <person name="Patyshakuliyeva A."/>
            <person name="Brun A."/>
            <person name="Aerts A.L."/>
            <person name="Bailey A.M."/>
            <person name="Billette C."/>
            <person name="Coutinho P.M."/>
            <person name="Deakin G."/>
            <person name="Doddapaneni H."/>
            <person name="Floudas D."/>
            <person name="Grimwood J."/>
            <person name="Hilden K."/>
            <person name="Kuees U."/>
            <person name="LaButti K.M."/>
            <person name="Lapidus A."/>
            <person name="Lindquist E.A."/>
            <person name="Lucas S.M."/>
            <person name="Murat C."/>
            <person name="Riley R.W."/>
            <person name="Salamov A.A."/>
            <person name="Schmutz J."/>
            <person name="Subramanian V."/>
            <person name="Woesten H.A.B."/>
            <person name="Xu J."/>
            <person name="Eastwood D.C."/>
            <person name="Foster G.D."/>
            <person name="Sonnenberg A.S."/>
            <person name="Cullen D."/>
            <person name="de Vries R.P."/>
            <person name="Lundell T."/>
            <person name="Hibbett D.S."/>
            <person name="Henrissat B."/>
            <person name="Burton K.S."/>
            <person name="Kerrigan R.W."/>
            <person name="Challen M.P."/>
            <person name="Grigoriev I.V."/>
            <person name="Martin F."/>
        </authorList>
    </citation>
    <scope>NUCLEOTIDE SEQUENCE [LARGE SCALE GENOMIC DNA]</scope>
    <source>
        <strain evidence="2">JB137-S8 / ATCC MYA-4627 / FGSC 10392</strain>
    </source>
</reference>
<dbReference type="STRING" id="597362.K5WHP0"/>
<proteinExistence type="predicted"/>
<organism evidence="1 2">
    <name type="scientific">Agaricus bisporus var. burnettii (strain JB137-S8 / ATCC MYA-4627 / FGSC 10392)</name>
    <name type="common">White button mushroom</name>
    <dbReference type="NCBI Taxonomy" id="597362"/>
    <lineage>
        <taxon>Eukaryota</taxon>
        <taxon>Fungi</taxon>
        <taxon>Dikarya</taxon>
        <taxon>Basidiomycota</taxon>
        <taxon>Agaricomycotina</taxon>
        <taxon>Agaricomycetes</taxon>
        <taxon>Agaricomycetidae</taxon>
        <taxon>Agaricales</taxon>
        <taxon>Agaricineae</taxon>
        <taxon>Agaricaceae</taxon>
        <taxon>Agaricus</taxon>
    </lineage>
</organism>
<evidence type="ECO:0000313" key="2">
    <source>
        <dbReference type="Proteomes" id="UP000008493"/>
    </source>
</evidence>
<dbReference type="GeneID" id="18827802"/>
<accession>K5WHP0</accession>
<gene>
    <name evidence="1" type="ORF">AGABI1DRAFT_132908</name>
</gene>